<sequence>MKRKKLGFCMPGYRWCGPGCSGPGAPTNDVDACCKLHDECYRRFGGPSAYCDNLFINCMRPKINSHTRKGRDAALFSNFVRLSKSLRSF</sequence>
<dbReference type="Pfam" id="PF08398">
    <property type="entry name" value="Phospholip_A2_4"/>
    <property type="match status" value="1"/>
</dbReference>
<reference evidence="4 5" key="1">
    <citation type="submission" date="2023-02" db="EMBL/GenBank/DDBJ databases">
        <authorList>
            <person name="Olszewska D."/>
        </authorList>
    </citation>
    <scope>NUCLEOTIDE SEQUENCE [LARGE SCALE GENOMIC DNA]</scope>
    <source>
        <strain evidence="4 5">FDU301</strain>
    </source>
</reference>
<dbReference type="GO" id="GO:0005576">
    <property type="term" value="C:extracellular region"/>
    <property type="evidence" value="ECO:0007669"/>
    <property type="project" value="UniProtKB-SubCell"/>
</dbReference>
<evidence type="ECO:0000313" key="4">
    <source>
        <dbReference type="EMBL" id="MDD9781747.1"/>
    </source>
</evidence>
<dbReference type="PROSITE" id="PS00118">
    <property type="entry name" value="PA2_HIS"/>
    <property type="match status" value="1"/>
</dbReference>
<organism evidence="4 5">
    <name type="scientific">Priestia megaterium</name>
    <name type="common">Bacillus megaterium</name>
    <dbReference type="NCBI Taxonomy" id="1404"/>
    <lineage>
        <taxon>Bacteria</taxon>
        <taxon>Bacillati</taxon>
        <taxon>Bacillota</taxon>
        <taxon>Bacilli</taxon>
        <taxon>Bacillales</taxon>
        <taxon>Bacillaceae</taxon>
        <taxon>Priestia</taxon>
    </lineage>
</organism>
<dbReference type="EMBL" id="JARAOX010000148">
    <property type="protein sequence ID" value="MDD9781747.1"/>
    <property type="molecule type" value="Genomic_DNA"/>
</dbReference>
<dbReference type="Proteomes" id="UP001213771">
    <property type="component" value="Unassembled WGS sequence"/>
</dbReference>
<comment type="subcellular location">
    <subcellularLocation>
        <location evidence="1">Secreted</location>
    </subcellularLocation>
</comment>
<feature type="domain" description="Phospholipase A2-like" evidence="3">
    <location>
        <begin position="8"/>
        <end position="44"/>
    </location>
</feature>
<evidence type="ECO:0000259" key="3">
    <source>
        <dbReference type="Pfam" id="PF08398"/>
    </source>
</evidence>
<keyword evidence="2" id="KW-0964">Secreted</keyword>
<dbReference type="InterPro" id="IPR033113">
    <property type="entry name" value="PLA2_histidine"/>
</dbReference>
<evidence type="ECO:0000256" key="2">
    <source>
        <dbReference type="ARBA" id="ARBA00022525"/>
    </source>
</evidence>
<comment type="caution">
    <text evidence="4">The sequence shown here is derived from an EMBL/GenBank/DDBJ whole genome shotgun (WGS) entry which is preliminary data.</text>
</comment>
<dbReference type="InterPro" id="IPR013607">
    <property type="entry name" value="Phospholipase_A2-like"/>
</dbReference>
<dbReference type="InterPro" id="IPR036444">
    <property type="entry name" value="PLipase_A2_dom_sf"/>
</dbReference>
<name>A0ABD4WND9_PRIMG</name>
<dbReference type="Gene3D" id="1.20.90.10">
    <property type="entry name" value="Phospholipase A2 domain"/>
    <property type="match status" value="1"/>
</dbReference>
<evidence type="ECO:0000256" key="1">
    <source>
        <dbReference type="ARBA" id="ARBA00004613"/>
    </source>
</evidence>
<dbReference type="SUPFAM" id="SSF48619">
    <property type="entry name" value="Phospholipase A2, PLA2"/>
    <property type="match status" value="1"/>
</dbReference>
<gene>
    <name evidence="4" type="ORF">PVE99_04965</name>
</gene>
<accession>A0ABD4WND9</accession>
<dbReference type="AlphaFoldDB" id="A0ABD4WND9"/>
<dbReference type="RefSeq" id="WP_098450082.1">
    <property type="nucleotide sequence ID" value="NZ_JARAOX010000148.1"/>
</dbReference>
<protein>
    <submittedName>
        <fullName evidence="4">Parvovirus coat protein VP1-like protein</fullName>
    </submittedName>
</protein>
<proteinExistence type="predicted"/>
<evidence type="ECO:0000313" key="5">
    <source>
        <dbReference type="Proteomes" id="UP001213771"/>
    </source>
</evidence>